<reference evidence="5 6" key="1">
    <citation type="submission" date="2016-07" db="EMBL/GenBank/DDBJ databases">
        <title>Pervasive Adenine N6-methylation of Active Genes in Fungi.</title>
        <authorList>
            <consortium name="DOE Joint Genome Institute"/>
            <person name="Mondo S.J."/>
            <person name="Dannebaum R.O."/>
            <person name="Kuo R.C."/>
            <person name="Labutti K."/>
            <person name="Haridas S."/>
            <person name="Kuo A."/>
            <person name="Salamov A."/>
            <person name="Ahrendt S.R."/>
            <person name="Lipzen A."/>
            <person name="Sullivan W."/>
            <person name="Andreopoulos W.B."/>
            <person name="Clum A."/>
            <person name="Lindquist E."/>
            <person name="Daum C."/>
            <person name="Ramamoorthy G.K."/>
            <person name="Gryganskyi A."/>
            <person name="Culley D."/>
            <person name="Magnuson J.K."/>
            <person name="James T.Y."/>
            <person name="O'Malley M.A."/>
            <person name="Stajich J.E."/>
            <person name="Spatafora J.W."/>
            <person name="Visel A."/>
            <person name="Grigoriev I.V."/>
        </authorList>
    </citation>
    <scope>NUCLEOTIDE SEQUENCE [LARGE SCALE GENOMIC DNA]</scope>
    <source>
        <strain evidence="5 6">ATCC 12442</strain>
    </source>
</reference>
<sequence>MPGVVNTTGKEHASQTGATIDQYGDSLNIIPVGTPTRDELELKYYYAVQASINKGLPFGSSHLPIEHFMSVVDYQGILQGFIAGLIKARRILEIGTFIGISAIFHANALKRNGVKGGADETGHKPIVSFEISEEYAAKARANIIEAGVDEYIDIIVGDANKLLAQLEGVTFDIAFLDADKISYKGYYETIMDKGLVNKDGLIIVDNTAFESVVAYIDAPEWAVALHEFNEHIRNGPTR</sequence>
<dbReference type="GeneID" id="63803876"/>
<accession>A0A1Y1WB39</accession>
<dbReference type="RefSeq" id="XP_040744164.1">
    <property type="nucleotide sequence ID" value="XM_040887228.1"/>
</dbReference>
<dbReference type="InterPro" id="IPR050362">
    <property type="entry name" value="Cation-dep_OMT"/>
</dbReference>
<gene>
    <name evidence="5" type="ORF">DL89DRAFT_266780</name>
</gene>
<keyword evidence="1 5" id="KW-0489">Methyltransferase</keyword>
<keyword evidence="2 5" id="KW-0808">Transferase</keyword>
<name>A0A1Y1WB39_9FUNG</name>
<dbReference type="GO" id="GO:0032259">
    <property type="term" value="P:methylation"/>
    <property type="evidence" value="ECO:0007669"/>
    <property type="project" value="UniProtKB-KW"/>
</dbReference>
<dbReference type="InterPro" id="IPR002935">
    <property type="entry name" value="SAM_O-MeTrfase"/>
</dbReference>
<dbReference type="CDD" id="cd02440">
    <property type="entry name" value="AdoMet_MTases"/>
    <property type="match status" value="1"/>
</dbReference>
<dbReference type="PANTHER" id="PTHR10509">
    <property type="entry name" value="O-METHYLTRANSFERASE-RELATED"/>
    <property type="match status" value="1"/>
</dbReference>
<comment type="caution">
    <text evidence="5">The sequence shown here is derived from an EMBL/GenBank/DDBJ whole genome shotgun (WGS) entry which is preliminary data.</text>
</comment>
<dbReference type="STRING" id="61395.A0A1Y1WB39"/>
<evidence type="ECO:0000313" key="5">
    <source>
        <dbReference type="EMBL" id="ORX70585.1"/>
    </source>
</evidence>
<dbReference type="Proteomes" id="UP000193922">
    <property type="component" value="Unassembled WGS sequence"/>
</dbReference>
<protein>
    <submittedName>
        <fullName evidence="5">S-adenosyl-L-methionine-dependent methyltransferase</fullName>
    </submittedName>
</protein>
<dbReference type="PROSITE" id="PS51682">
    <property type="entry name" value="SAM_OMT_I"/>
    <property type="match status" value="1"/>
</dbReference>
<dbReference type="InterPro" id="IPR029063">
    <property type="entry name" value="SAM-dependent_MTases_sf"/>
</dbReference>
<dbReference type="EMBL" id="MCFD01000005">
    <property type="protein sequence ID" value="ORX70585.1"/>
    <property type="molecule type" value="Genomic_DNA"/>
</dbReference>
<keyword evidence="3" id="KW-0949">S-adenosyl-L-methionine</keyword>
<evidence type="ECO:0000256" key="1">
    <source>
        <dbReference type="ARBA" id="ARBA00022603"/>
    </source>
</evidence>
<evidence type="ECO:0000256" key="3">
    <source>
        <dbReference type="ARBA" id="ARBA00022691"/>
    </source>
</evidence>
<dbReference type="GO" id="GO:0008171">
    <property type="term" value="F:O-methyltransferase activity"/>
    <property type="evidence" value="ECO:0007669"/>
    <property type="project" value="InterPro"/>
</dbReference>
<dbReference type="Gene3D" id="3.40.50.150">
    <property type="entry name" value="Vaccinia Virus protein VP39"/>
    <property type="match status" value="1"/>
</dbReference>
<dbReference type="SUPFAM" id="SSF53335">
    <property type="entry name" value="S-adenosyl-L-methionine-dependent methyltransferases"/>
    <property type="match status" value="1"/>
</dbReference>
<dbReference type="GO" id="GO:0008757">
    <property type="term" value="F:S-adenosylmethionine-dependent methyltransferase activity"/>
    <property type="evidence" value="ECO:0007669"/>
    <property type="project" value="TreeGrafter"/>
</dbReference>
<evidence type="ECO:0000313" key="6">
    <source>
        <dbReference type="Proteomes" id="UP000193922"/>
    </source>
</evidence>
<dbReference type="OrthoDB" id="10251242at2759"/>
<dbReference type="AlphaFoldDB" id="A0A1Y1WB39"/>
<comment type="similarity">
    <text evidence="4">Belongs to the class I-like SAM-binding methyltransferase superfamily. Cation-dependent O-methyltransferase family.</text>
</comment>
<dbReference type="Pfam" id="PF01596">
    <property type="entry name" value="Methyltransf_3"/>
    <property type="match status" value="1"/>
</dbReference>
<dbReference type="PANTHER" id="PTHR10509:SF14">
    <property type="entry name" value="CAFFEOYL-COA O-METHYLTRANSFERASE 3-RELATED"/>
    <property type="match status" value="1"/>
</dbReference>
<evidence type="ECO:0000256" key="2">
    <source>
        <dbReference type="ARBA" id="ARBA00022679"/>
    </source>
</evidence>
<evidence type="ECO:0000256" key="4">
    <source>
        <dbReference type="ARBA" id="ARBA00023453"/>
    </source>
</evidence>
<organism evidence="5 6">
    <name type="scientific">Linderina pennispora</name>
    <dbReference type="NCBI Taxonomy" id="61395"/>
    <lineage>
        <taxon>Eukaryota</taxon>
        <taxon>Fungi</taxon>
        <taxon>Fungi incertae sedis</taxon>
        <taxon>Zoopagomycota</taxon>
        <taxon>Kickxellomycotina</taxon>
        <taxon>Kickxellomycetes</taxon>
        <taxon>Kickxellales</taxon>
        <taxon>Kickxellaceae</taxon>
        <taxon>Linderina</taxon>
    </lineage>
</organism>
<proteinExistence type="inferred from homology"/>
<keyword evidence="6" id="KW-1185">Reference proteome</keyword>